<dbReference type="Proteomes" id="UP000681075">
    <property type="component" value="Unassembled WGS sequence"/>
</dbReference>
<dbReference type="PANTHER" id="PTHR42110">
    <property type="entry name" value="L-ASPARAGINASE, PUTATIVE (AFU_ORTHOLOGUE AFUA_3G11890)-RELATED"/>
    <property type="match status" value="1"/>
</dbReference>
<evidence type="ECO:0000313" key="2">
    <source>
        <dbReference type="Proteomes" id="UP000681075"/>
    </source>
</evidence>
<comment type="caution">
    <text evidence="1">The sequence shown here is derived from an EMBL/GenBank/DDBJ whole genome shotgun (WGS) entry which is preliminary data.</text>
</comment>
<dbReference type="Pfam" id="PF06089">
    <property type="entry name" value="Asparaginase_II"/>
    <property type="match status" value="1"/>
</dbReference>
<sequence>MTDSPALLVEVTRGDTIESRHSGAVAIADVEGRILFQAGDVETPVFPRSAIKPLQALPLIESGAADAFGVDEIELALSCASHSGELSHVTPVGSWLGRMGLDATALGCGTHWPSNEEAARALARTGAQPSALHNNCSGKHTGMLCACLHRGDDLATYLAFDHPAQRGWIDVIGEFGGLDPLKLPRAIDGCSIPTLAMPTTALARAFARFASPRAFSAKRQAAVARVQRAMAAAPFFVAGSDRFCTLAMEATDGALLVKTGAEGVYIGAVPKEGLGFALKITDGATRASQIAIAALVRRALGAEHKISRALEPLATAKIETRKGLQVGVVRAAGALA</sequence>
<organism evidence="1 2">
    <name type="scientific">Roseiterribacter gracilis</name>
    <dbReference type="NCBI Taxonomy" id="2812848"/>
    <lineage>
        <taxon>Bacteria</taxon>
        <taxon>Pseudomonadati</taxon>
        <taxon>Pseudomonadota</taxon>
        <taxon>Alphaproteobacteria</taxon>
        <taxon>Rhodospirillales</taxon>
        <taxon>Roseiterribacteraceae</taxon>
        <taxon>Roseiterribacter</taxon>
    </lineage>
</organism>
<dbReference type="RefSeq" id="WP_420241981.1">
    <property type="nucleotide sequence ID" value="NZ_BOPV01000001.1"/>
</dbReference>
<accession>A0A8S8XCC7</accession>
<evidence type="ECO:0000313" key="1">
    <source>
        <dbReference type="EMBL" id="GIL38900.1"/>
    </source>
</evidence>
<keyword evidence="2" id="KW-1185">Reference proteome</keyword>
<dbReference type="InterPro" id="IPR010349">
    <property type="entry name" value="Asparaginase_II"/>
</dbReference>
<dbReference type="EMBL" id="BOPV01000001">
    <property type="protein sequence ID" value="GIL38900.1"/>
    <property type="molecule type" value="Genomic_DNA"/>
</dbReference>
<proteinExistence type="predicted"/>
<name>A0A8S8XCC7_9PROT</name>
<reference evidence="1" key="1">
    <citation type="submission" date="2021-02" db="EMBL/GenBank/DDBJ databases">
        <title>Genome sequence of Rhodospirillales sp. strain TMPK1 isolated from soil.</title>
        <authorList>
            <person name="Nakai R."/>
            <person name="Kusada H."/>
            <person name="Tamaki H."/>
        </authorList>
    </citation>
    <scope>NUCLEOTIDE SEQUENCE</scope>
    <source>
        <strain evidence="1">TMPK1</strain>
    </source>
</reference>
<dbReference type="PANTHER" id="PTHR42110:SF1">
    <property type="entry name" value="L-ASPARAGINASE, PUTATIVE (AFU_ORTHOLOGUE AFUA_3G11890)-RELATED"/>
    <property type="match status" value="1"/>
</dbReference>
<dbReference type="AlphaFoldDB" id="A0A8S8XCC7"/>
<protein>
    <submittedName>
        <fullName evidence="1">Asparaginase</fullName>
    </submittedName>
</protein>
<gene>
    <name evidence="1" type="ORF">TMPK1_11370</name>
</gene>